<dbReference type="InterPro" id="IPR050320">
    <property type="entry name" value="N5-glutamine_MTase"/>
</dbReference>
<dbReference type="STRING" id="1548208.AXK12_05095"/>
<name>A0A139SLR7_9BACT</name>
<dbReference type="GO" id="GO:0102559">
    <property type="term" value="F:peptide chain release factor N(5)-glutamine methyltransferase activity"/>
    <property type="evidence" value="ECO:0007669"/>
    <property type="project" value="UniProtKB-EC"/>
</dbReference>
<dbReference type="AlphaFoldDB" id="A0A139SLR7"/>
<dbReference type="OrthoDB" id="9800643at2"/>
<feature type="binding site" evidence="5">
    <location>
        <begin position="142"/>
        <end position="146"/>
    </location>
    <ligand>
        <name>S-adenosyl-L-methionine</name>
        <dbReference type="ChEBI" id="CHEBI:59789"/>
    </ligand>
</feature>
<keyword evidence="1 5" id="KW-0489">Methyltransferase</keyword>
<evidence type="ECO:0000256" key="3">
    <source>
        <dbReference type="ARBA" id="ARBA00022691"/>
    </source>
</evidence>
<feature type="binding site" evidence="5">
    <location>
        <position position="216"/>
    </location>
    <ligand>
        <name>S-adenosyl-L-methionine</name>
        <dbReference type="ChEBI" id="CHEBI:59789"/>
    </ligand>
</feature>
<gene>
    <name evidence="5" type="primary">prmC</name>
    <name evidence="8" type="ORF">AXK12_05095</name>
</gene>
<evidence type="ECO:0000259" key="6">
    <source>
        <dbReference type="Pfam" id="PF05175"/>
    </source>
</evidence>
<dbReference type="InterPro" id="IPR040758">
    <property type="entry name" value="PrmC_N"/>
</dbReference>
<evidence type="ECO:0000256" key="2">
    <source>
        <dbReference type="ARBA" id="ARBA00022679"/>
    </source>
</evidence>
<dbReference type="NCBIfam" id="TIGR03534">
    <property type="entry name" value="RF_mod_PrmC"/>
    <property type="match status" value="1"/>
</dbReference>
<dbReference type="Proteomes" id="UP000071392">
    <property type="component" value="Unassembled WGS sequence"/>
</dbReference>
<evidence type="ECO:0000256" key="1">
    <source>
        <dbReference type="ARBA" id="ARBA00022603"/>
    </source>
</evidence>
<dbReference type="GO" id="GO:0032259">
    <property type="term" value="P:methylation"/>
    <property type="evidence" value="ECO:0007669"/>
    <property type="project" value="UniProtKB-KW"/>
</dbReference>
<comment type="caution">
    <text evidence="8">The sequence shown here is derived from an EMBL/GenBank/DDBJ whole genome shotgun (WGS) entry which is preliminary data.</text>
</comment>
<keyword evidence="2 5" id="KW-0808">Transferase</keyword>
<protein>
    <recommendedName>
        <fullName evidence="5">Release factor glutamine methyltransferase</fullName>
        <shortName evidence="5">RF MTase</shortName>
        <ecNumber evidence="5">2.1.1.297</ecNumber>
    </recommendedName>
    <alternativeName>
        <fullName evidence="5">N5-glutamine methyltransferase PrmC</fullName>
    </alternativeName>
    <alternativeName>
        <fullName evidence="5">Protein-(glutamine-N5) MTase PrmC</fullName>
    </alternativeName>
    <alternativeName>
        <fullName evidence="5">Protein-glutamine N-methyltransferase PrmC</fullName>
    </alternativeName>
</protein>
<sequence>MRSVLEIITASSDYLAARGIENARLNAEHLIGHALGLPRMQLYLQFERPLVERELEAIRVLLRRRAAREPLQYIVGETEFFGLTLKVDARALIPRPETEYLVSLLTERLGASEGPVTSAHTQCSPSTPALTHCPPRRILDLGTGTGAIALALAKYWEDAQVVALDASTDALALARENAERNGLADRVEFLASDWFSALASGAEARVNTPFDLIVSNPPYLSAEEVSESLAEVKNHEPAQALSPGQSGMEAFYKIVAEAPRYLRRSEASESGEGAGGRGGAGVRGGVLALETGIAQHAELAGLFREAGFAHYEFLPDLAQRPRYALAWA</sequence>
<feature type="binding site" evidence="5">
    <location>
        <position position="194"/>
    </location>
    <ligand>
        <name>S-adenosyl-L-methionine</name>
        <dbReference type="ChEBI" id="CHEBI:59789"/>
    </ligand>
</feature>
<dbReference type="EMBL" id="LSZP01000039">
    <property type="protein sequence ID" value="KXU35499.1"/>
    <property type="molecule type" value="Genomic_DNA"/>
</dbReference>
<dbReference type="Pfam" id="PF17827">
    <property type="entry name" value="PrmC_N"/>
    <property type="match status" value="1"/>
</dbReference>
<dbReference type="CDD" id="cd02440">
    <property type="entry name" value="AdoMet_MTases"/>
    <property type="match status" value="1"/>
</dbReference>
<dbReference type="Gene3D" id="3.40.50.150">
    <property type="entry name" value="Vaccinia Virus protein VP39"/>
    <property type="match status" value="1"/>
</dbReference>
<dbReference type="RefSeq" id="WP_068711911.1">
    <property type="nucleotide sequence ID" value="NZ_LSZP01000039.1"/>
</dbReference>
<organism evidence="8 9">
    <name type="scientific">Cephaloticoccus capnophilus</name>
    <dbReference type="NCBI Taxonomy" id="1548208"/>
    <lineage>
        <taxon>Bacteria</taxon>
        <taxon>Pseudomonadati</taxon>
        <taxon>Verrucomicrobiota</taxon>
        <taxon>Opitutia</taxon>
        <taxon>Opitutales</taxon>
        <taxon>Opitutaceae</taxon>
        <taxon>Cephaloticoccus</taxon>
    </lineage>
</organism>
<comment type="similarity">
    <text evidence="5">Belongs to the protein N5-glutamine methyltransferase family. PrmC subfamily.</text>
</comment>
<evidence type="ECO:0000313" key="9">
    <source>
        <dbReference type="Proteomes" id="UP000071392"/>
    </source>
</evidence>
<evidence type="ECO:0000256" key="4">
    <source>
        <dbReference type="ARBA" id="ARBA00048391"/>
    </source>
</evidence>
<dbReference type="EC" id="2.1.1.297" evidence="5"/>
<comment type="catalytic activity">
    <reaction evidence="4 5">
        <text>L-glutaminyl-[peptide chain release factor] + S-adenosyl-L-methionine = N(5)-methyl-L-glutaminyl-[peptide chain release factor] + S-adenosyl-L-homocysteine + H(+)</text>
        <dbReference type="Rhea" id="RHEA:42896"/>
        <dbReference type="Rhea" id="RHEA-COMP:10271"/>
        <dbReference type="Rhea" id="RHEA-COMP:10272"/>
        <dbReference type="ChEBI" id="CHEBI:15378"/>
        <dbReference type="ChEBI" id="CHEBI:30011"/>
        <dbReference type="ChEBI" id="CHEBI:57856"/>
        <dbReference type="ChEBI" id="CHEBI:59789"/>
        <dbReference type="ChEBI" id="CHEBI:61891"/>
        <dbReference type="EC" id="2.1.1.297"/>
    </reaction>
</comment>
<dbReference type="PROSITE" id="PS00092">
    <property type="entry name" value="N6_MTASE"/>
    <property type="match status" value="1"/>
</dbReference>
<dbReference type="PANTHER" id="PTHR18895:SF74">
    <property type="entry name" value="MTRF1L RELEASE FACTOR GLUTAMINE METHYLTRANSFERASE"/>
    <property type="match status" value="1"/>
</dbReference>
<dbReference type="HAMAP" id="MF_02126">
    <property type="entry name" value="RF_methyltr_PrmC"/>
    <property type="match status" value="1"/>
</dbReference>
<feature type="binding site" evidence="5">
    <location>
        <begin position="216"/>
        <end position="219"/>
    </location>
    <ligand>
        <name>substrate</name>
    </ligand>
</feature>
<dbReference type="Gene3D" id="1.10.8.10">
    <property type="entry name" value="DNA helicase RuvA subunit, C-terminal domain"/>
    <property type="match status" value="1"/>
</dbReference>
<evidence type="ECO:0000313" key="8">
    <source>
        <dbReference type="EMBL" id="KXU35499.1"/>
    </source>
</evidence>
<comment type="function">
    <text evidence="5">Methylates the class 1 translation termination release factors RF1/PrfA and RF2/PrfB on the glutamine residue of the universally conserved GGQ motif.</text>
</comment>
<proteinExistence type="inferred from homology"/>
<keyword evidence="3 5" id="KW-0949">S-adenosyl-L-methionine</keyword>
<evidence type="ECO:0000259" key="7">
    <source>
        <dbReference type="Pfam" id="PF17827"/>
    </source>
</evidence>
<keyword evidence="9" id="KW-1185">Reference proteome</keyword>
<dbReference type="GO" id="GO:0003676">
    <property type="term" value="F:nucleic acid binding"/>
    <property type="evidence" value="ECO:0007669"/>
    <property type="project" value="InterPro"/>
</dbReference>
<dbReference type="InterPro" id="IPR029063">
    <property type="entry name" value="SAM-dependent_MTases_sf"/>
</dbReference>
<dbReference type="PANTHER" id="PTHR18895">
    <property type="entry name" value="HEMK METHYLTRANSFERASE"/>
    <property type="match status" value="1"/>
</dbReference>
<dbReference type="SUPFAM" id="SSF53335">
    <property type="entry name" value="S-adenosyl-L-methionine-dependent methyltransferases"/>
    <property type="match status" value="1"/>
</dbReference>
<dbReference type="InterPro" id="IPR019874">
    <property type="entry name" value="RF_methyltr_PrmC"/>
</dbReference>
<dbReference type="InterPro" id="IPR007848">
    <property type="entry name" value="Small_mtfrase_dom"/>
</dbReference>
<dbReference type="InterPro" id="IPR002052">
    <property type="entry name" value="DNA_methylase_N6_adenine_CS"/>
</dbReference>
<reference evidence="8" key="1">
    <citation type="submission" date="2016-02" db="EMBL/GenBank/DDBJ databases">
        <authorList>
            <person name="Wen L."/>
            <person name="He K."/>
            <person name="Yang H."/>
        </authorList>
    </citation>
    <scope>NUCLEOTIDE SEQUENCE [LARGE SCALE GENOMIC DNA]</scope>
    <source>
        <strain evidence="8">CV41</strain>
    </source>
</reference>
<dbReference type="Pfam" id="PF05175">
    <property type="entry name" value="MTS"/>
    <property type="match status" value="1"/>
</dbReference>
<feature type="domain" description="Release factor glutamine methyltransferase N-terminal" evidence="7">
    <location>
        <begin position="7"/>
        <end position="76"/>
    </location>
</feature>
<feature type="binding site" evidence="5">
    <location>
        <position position="165"/>
    </location>
    <ligand>
        <name>S-adenosyl-L-methionine</name>
        <dbReference type="ChEBI" id="CHEBI:59789"/>
    </ligand>
</feature>
<accession>A0A139SLR7</accession>
<feature type="domain" description="Methyltransferase small" evidence="6">
    <location>
        <begin position="135"/>
        <end position="243"/>
    </location>
</feature>
<evidence type="ECO:0000256" key="5">
    <source>
        <dbReference type="HAMAP-Rule" id="MF_02126"/>
    </source>
</evidence>
<dbReference type="NCBIfam" id="TIGR00536">
    <property type="entry name" value="hemK_fam"/>
    <property type="match status" value="1"/>
</dbReference>
<dbReference type="InterPro" id="IPR004556">
    <property type="entry name" value="HemK-like"/>
</dbReference>